<feature type="region of interest" description="Disordered" evidence="1">
    <location>
        <begin position="56"/>
        <end position="90"/>
    </location>
</feature>
<accession>A0A2V1HQK9</accession>
<reference evidence="3 4" key="1">
    <citation type="submission" date="2018-05" db="EMBL/GenBank/DDBJ databases">
        <title>Amnibacterium sp. M8JJ-5, whole genome shotgun sequence.</title>
        <authorList>
            <person name="Tuo L."/>
        </authorList>
    </citation>
    <scope>NUCLEOTIDE SEQUENCE [LARGE SCALE GENOMIC DNA]</scope>
    <source>
        <strain evidence="3 4">M8JJ-5</strain>
    </source>
</reference>
<keyword evidence="4" id="KW-1185">Reference proteome</keyword>
<dbReference type="EMBL" id="QEOP01000002">
    <property type="protein sequence ID" value="PVZ94631.1"/>
    <property type="molecule type" value="Genomic_DNA"/>
</dbReference>
<name>A0A2V1HQK9_9MICO</name>
<dbReference type="Proteomes" id="UP000244893">
    <property type="component" value="Unassembled WGS sequence"/>
</dbReference>
<evidence type="ECO:0000313" key="4">
    <source>
        <dbReference type="Proteomes" id="UP000244893"/>
    </source>
</evidence>
<gene>
    <name evidence="3" type="ORF">DDQ50_13135</name>
</gene>
<feature type="transmembrane region" description="Helical" evidence="2">
    <location>
        <begin position="7"/>
        <end position="26"/>
    </location>
</feature>
<keyword evidence="2" id="KW-0472">Membrane</keyword>
<sequence>MTMRKHEIAPLILGLVVAGLVSIGAYTLKNLTVLLIVPALVAIMLTARIIRDHVRAGRGGETGPHVPNQGQDGSDARTGEAVPPSGSSLS</sequence>
<comment type="caution">
    <text evidence="3">The sequence shown here is derived from an EMBL/GenBank/DDBJ whole genome shotgun (WGS) entry which is preliminary data.</text>
</comment>
<keyword evidence="2" id="KW-1133">Transmembrane helix</keyword>
<evidence type="ECO:0000256" key="2">
    <source>
        <dbReference type="SAM" id="Phobius"/>
    </source>
</evidence>
<evidence type="ECO:0000256" key="1">
    <source>
        <dbReference type="SAM" id="MobiDB-lite"/>
    </source>
</evidence>
<proteinExistence type="predicted"/>
<protein>
    <submittedName>
        <fullName evidence="3">Uncharacterized protein</fullName>
    </submittedName>
</protein>
<organism evidence="3 4">
    <name type="scientific">Amnibacterium flavum</name>
    <dbReference type="NCBI Taxonomy" id="2173173"/>
    <lineage>
        <taxon>Bacteria</taxon>
        <taxon>Bacillati</taxon>
        <taxon>Actinomycetota</taxon>
        <taxon>Actinomycetes</taxon>
        <taxon>Micrococcales</taxon>
        <taxon>Microbacteriaceae</taxon>
        <taxon>Amnibacterium</taxon>
    </lineage>
</organism>
<feature type="transmembrane region" description="Helical" evidence="2">
    <location>
        <begin position="32"/>
        <end position="50"/>
    </location>
</feature>
<dbReference type="AlphaFoldDB" id="A0A2V1HQK9"/>
<keyword evidence="2" id="KW-0812">Transmembrane</keyword>
<evidence type="ECO:0000313" key="3">
    <source>
        <dbReference type="EMBL" id="PVZ94631.1"/>
    </source>
</evidence>